<reference evidence="1" key="1">
    <citation type="submission" date="2014-09" db="EMBL/GenBank/DDBJ databases">
        <authorList>
            <person name="Magalhaes I.L.F."/>
            <person name="Oliveira U."/>
            <person name="Santos F.R."/>
            <person name="Vidigal T.H.D.A."/>
            <person name="Brescovit A.D."/>
            <person name="Santos A.J."/>
        </authorList>
    </citation>
    <scope>NUCLEOTIDE SEQUENCE</scope>
    <source>
        <tissue evidence="1">Shoot tissue taken approximately 20 cm above the soil surface</tissue>
    </source>
</reference>
<protein>
    <submittedName>
        <fullName evidence="1">Uncharacterized protein</fullName>
    </submittedName>
</protein>
<proteinExistence type="predicted"/>
<evidence type="ECO:0000313" key="1">
    <source>
        <dbReference type="EMBL" id="JAE06231.1"/>
    </source>
</evidence>
<reference evidence="1" key="2">
    <citation type="journal article" date="2015" name="Data Brief">
        <title>Shoot transcriptome of the giant reed, Arundo donax.</title>
        <authorList>
            <person name="Barrero R.A."/>
            <person name="Guerrero F.D."/>
            <person name="Moolhuijzen P."/>
            <person name="Goolsby J.A."/>
            <person name="Tidwell J."/>
            <person name="Bellgard S.E."/>
            <person name="Bellgard M.I."/>
        </authorList>
    </citation>
    <scope>NUCLEOTIDE SEQUENCE</scope>
    <source>
        <tissue evidence="1">Shoot tissue taken approximately 20 cm above the soil surface</tissue>
    </source>
</reference>
<dbReference type="EMBL" id="GBRH01191665">
    <property type="protein sequence ID" value="JAE06231.1"/>
    <property type="molecule type" value="Transcribed_RNA"/>
</dbReference>
<sequence length="59" mass="6671">MSSAVLCTLESPDHCIKVHLCKCVCIGQHKVTKWSCIHANNTNYSFCLETKFEIVNRDA</sequence>
<organism evidence="1">
    <name type="scientific">Arundo donax</name>
    <name type="common">Giant reed</name>
    <name type="synonym">Donax arundinaceus</name>
    <dbReference type="NCBI Taxonomy" id="35708"/>
    <lineage>
        <taxon>Eukaryota</taxon>
        <taxon>Viridiplantae</taxon>
        <taxon>Streptophyta</taxon>
        <taxon>Embryophyta</taxon>
        <taxon>Tracheophyta</taxon>
        <taxon>Spermatophyta</taxon>
        <taxon>Magnoliopsida</taxon>
        <taxon>Liliopsida</taxon>
        <taxon>Poales</taxon>
        <taxon>Poaceae</taxon>
        <taxon>PACMAD clade</taxon>
        <taxon>Arundinoideae</taxon>
        <taxon>Arundineae</taxon>
        <taxon>Arundo</taxon>
    </lineage>
</organism>
<name>A0A0A9F7X0_ARUDO</name>
<accession>A0A0A9F7X0</accession>
<dbReference type="AlphaFoldDB" id="A0A0A9F7X0"/>